<evidence type="ECO:0000256" key="7">
    <source>
        <dbReference type="ARBA" id="ARBA00022840"/>
    </source>
</evidence>
<dbReference type="AlphaFoldDB" id="A0A3B0WZW1"/>
<evidence type="ECO:0000256" key="2">
    <source>
        <dbReference type="ARBA" id="ARBA00009747"/>
    </source>
</evidence>
<evidence type="ECO:0000256" key="1">
    <source>
        <dbReference type="ARBA" id="ARBA00001946"/>
    </source>
</evidence>
<gene>
    <name evidence="9" type="ORF">MNBD_GAMMA11-2887</name>
</gene>
<keyword evidence="6" id="KW-0547">Nucleotide-binding</keyword>
<evidence type="ECO:0000313" key="9">
    <source>
        <dbReference type="EMBL" id="VAW57980.1"/>
    </source>
</evidence>
<dbReference type="GO" id="GO:0070733">
    <property type="term" value="F:AMPylase activity"/>
    <property type="evidence" value="ECO:0007669"/>
    <property type="project" value="TreeGrafter"/>
</dbReference>
<proteinExistence type="inferred from homology"/>
<dbReference type="HAMAP" id="MF_00692">
    <property type="entry name" value="SelO"/>
    <property type="match status" value="1"/>
</dbReference>
<evidence type="ECO:0000256" key="4">
    <source>
        <dbReference type="ARBA" id="ARBA00022695"/>
    </source>
</evidence>
<keyword evidence="8" id="KW-0460">Magnesium</keyword>
<dbReference type="NCBIfam" id="NF000658">
    <property type="entry name" value="PRK00029.1"/>
    <property type="match status" value="1"/>
</dbReference>
<keyword evidence="7" id="KW-0067">ATP-binding</keyword>
<comment type="similarity">
    <text evidence="2">Belongs to the SELO family.</text>
</comment>
<dbReference type="GO" id="GO:0005524">
    <property type="term" value="F:ATP binding"/>
    <property type="evidence" value="ECO:0007669"/>
    <property type="project" value="UniProtKB-KW"/>
</dbReference>
<protein>
    <submittedName>
        <fullName evidence="9">UPF0061 protein YdiU</fullName>
    </submittedName>
</protein>
<evidence type="ECO:0000256" key="6">
    <source>
        <dbReference type="ARBA" id="ARBA00022741"/>
    </source>
</evidence>
<sequence>MQSVSFRNRYVQLGKEFSVETRPEPVENPELIKFNYGLAKKLGLLDTCFNPDHDLAEATAIFSGNRPPVGAEPLSMVYAGHQFGYFNPQLGDGRAILIGEVETTDARTYGIQLKGSGQTVFSRNGDGRAALGPVLREYLLSEAMSGLSIPTTRALAVVATGEQVAREQLLPGGIITRIASSFVRVGTFQYFSARDDLPAIKKLADFVIEHTCPEVQSAENMYIALFESVVERQAALIAKWMHSGFIHGVMNTDNMSIAGETIDYGPCAFMDSFNHDQVFSSIDRDRRYAYSNQPSIGLWNLTRLAETLVPLLAEETSAGVEIAQDILKGYITRYQQNWLEGMRDKLGLLVPDENDKALIDELLDIMSENRADFTLTFYYLSQLNIVPDEQDNSFLKLFEKTDQSVQWLVKWRRRVVQESLGDEVRQRKMQSVNPVYIPRNHQVEAAIRAAEDNGDFSAFHDLHEVLQKPFERQPGKDEYMLAPEPDEVVRHTFCGT</sequence>
<organism evidence="9">
    <name type="scientific">hydrothermal vent metagenome</name>
    <dbReference type="NCBI Taxonomy" id="652676"/>
    <lineage>
        <taxon>unclassified sequences</taxon>
        <taxon>metagenomes</taxon>
        <taxon>ecological metagenomes</taxon>
    </lineage>
</organism>
<dbReference type="PANTHER" id="PTHR32057">
    <property type="entry name" value="PROTEIN ADENYLYLTRANSFERASE SELO, MITOCHONDRIAL"/>
    <property type="match status" value="1"/>
</dbReference>
<dbReference type="Pfam" id="PF02696">
    <property type="entry name" value="SelO"/>
    <property type="match status" value="1"/>
</dbReference>
<accession>A0A3B0WZW1</accession>
<comment type="cofactor">
    <cofactor evidence="1">
        <name>Mg(2+)</name>
        <dbReference type="ChEBI" id="CHEBI:18420"/>
    </cofactor>
</comment>
<evidence type="ECO:0000256" key="8">
    <source>
        <dbReference type="ARBA" id="ARBA00022842"/>
    </source>
</evidence>
<reference evidence="9" key="1">
    <citation type="submission" date="2018-06" db="EMBL/GenBank/DDBJ databases">
        <authorList>
            <person name="Zhirakovskaya E."/>
        </authorList>
    </citation>
    <scope>NUCLEOTIDE SEQUENCE</scope>
</reference>
<keyword evidence="3" id="KW-0808">Transferase</keyword>
<dbReference type="PANTHER" id="PTHR32057:SF14">
    <property type="entry name" value="PROTEIN ADENYLYLTRANSFERASE SELO, MITOCHONDRIAL"/>
    <property type="match status" value="1"/>
</dbReference>
<keyword evidence="5" id="KW-0479">Metal-binding</keyword>
<dbReference type="GO" id="GO:0046872">
    <property type="term" value="F:metal ion binding"/>
    <property type="evidence" value="ECO:0007669"/>
    <property type="project" value="UniProtKB-KW"/>
</dbReference>
<evidence type="ECO:0000256" key="5">
    <source>
        <dbReference type="ARBA" id="ARBA00022723"/>
    </source>
</evidence>
<evidence type="ECO:0000256" key="3">
    <source>
        <dbReference type="ARBA" id="ARBA00022679"/>
    </source>
</evidence>
<dbReference type="InterPro" id="IPR003846">
    <property type="entry name" value="SelO"/>
</dbReference>
<name>A0A3B0WZW1_9ZZZZ</name>
<dbReference type="EMBL" id="UOFG01000008">
    <property type="protein sequence ID" value="VAW57980.1"/>
    <property type="molecule type" value="Genomic_DNA"/>
</dbReference>
<keyword evidence="4" id="KW-0548">Nucleotidyltransferase</keyword>